<proteinExistence type="predicted"/>
<keyword evidence="3" id="KW-1185">Reference proteome</keyword>
<name>D8K4V7_NITWC</name>
<dbReference type="PIRSF" id="PIRSF004649">
    <property type="entry name" value="MlaC"/>
    <property type="match status" value="1"/>
</dbReference>
<accession>D8K4V7</accession>
<dbReference type="HOGENOM" id="CLU_094502_3_1_6"/>
<dbReference type="EMBL" id="CP002086">
    <property type="protein sequence ID" value="ADJ27934.1"/>
    <property type="molecule type" value="Genomic_DNA"/>
</dbReference>
<dbReference type="PANTHER" id="PTHR36573">
    <property type="entry name" value="INTERMEMBRANE PHOSPHOLIPID TRANSPORT SYSTEM BINDING PROTEIN MLAC"/>
    <property type="match status" value="1"/>
</dbReference>
<dbReference type="Pfam" id="PF05494">
    <property type="entry name" value="MlaC"/>
    <property type="match status" value="1"/>
</dbReference>
<evidence type="ECO:0000256" key="1">
    <source>
        <dbReference type="SAM" id="SignalP"/>
    </source>
</evidence>
<dbReference type="AlphaFoldDB" id="D8K4V7"/>
<evidence type="ECO:0000313" key="2">
    <source>
        <dbReference type="EMBL" id="ADJ27934.1"/>
    </source>
</evidence>
<dbReference type="OrthoDB" id="9787053at2"/>
<evidence type="ECO:0000313" key="3">
    <source>
        <dbReference type="Proteomes" id="UP000000393"/>
    </source>
</evidence>
<sequence>MKCQYRAKQFLVRWIMVAGLIVPLGVSAQAATSSPRDIVLETSQRVLEELQDKNVTPADNPEYFYRLADKLIVPHFNFRRMSQRVLGKYWRQASQQQKADFTDQFRQLLVRTYVTALHSYSAEDIQDFLQERIKVLPANYPPEATRAGVKVQVESDKGRPPINMMLNLYLDQKKNWKVDDVQVEGVSLVTNYRASFYREIRANGLQGLIDRLTARNQQVMK</sequence>
<reference evidence="2 3" key="1">
    <citation type="submission" date="2010-06" db="EMBL/GenBank/DDBJ databases">
        <title>Complete sequence of chromosome of Nitrosococcus watsoni C-113.</title>
        <authorList>
            <consortium name="US DOE Joint Genome Institute"/>
            <person name="Lucas S."/>
            <person name="Copeland A."/>
            <person name="Lapidus A."/>
            <person name="Cheng J.-F."/>
            <person name="Bruce D."/>
            <person name="Goodwin L."/>
            <person name="Pitluck S."/>
            <person name="Malfatti S.A."/>
            <person name="Chain P.S.G."/>
            <person name="Land M."/>
            <person name="Hauser L."/>
            <person name="Kyrpides N."/>
            <person name="Ivanova N."/>
            <person name="Cambell M.A."/>
            <person name="Heidelberg J.F."/>
            <person name="Klotz M.G."/>
            <person name="Woyke T."/>
        </authorList>
    </citation>
    <scope>NUCLEOTIDE SEQUENCE [LARGE SCALE GENOMIC DNA]</scope>
    <source>
        <strain evidence="2 3">C-113</strain>
    </source>
</reference>
<feature type="chain" id="PRO_5003116558" evidence="1">
    <location>
        <begin position="31"/>
        <end position="221"/>
    </location>
</feature>
<protein>
    <submittedName>
        <fullName evidence="2">Toluene tolerance family protein</fullName>
    </submittedName>
</protein>
<dbReference type="eggNOG" id="COG2854">
    <property type="taxonomic scope" value="Bacteria"/>
</dbReference>
<keyword evidence="1" id="KW-0732">Signal</keyword>
<feature type="signal peptide" evidence="1">
    <location>
        <begin position="1"/>
        <end position="30"/>
    </location>
</feature>
<dbReference type="RefSeq" id="WP_013220036.1">
    <property type="nucleotide sequence ID" value="NC_014315.1"/>
</dbReference>
<dbReference type="InterPro" id="IPR042245">
    <property type="entry name" value="Tgt2/MlaC_sf"/>
</dbReference>
<dbReference type="InterPro" id="IPR008869">
    <property type="entry name" value="MlaC/ttg2D"/>
</dbReference>
<gene>
    <name evidence="2" type="ordered locus">Nwat_0992</name>
</gene>
<dbReference type="KEGG" id="nwa:Nwat_0992"/>
<organism evidence="2 3">
    <name type="scientific">Nitrosococcus watsoni (strain C-113)</name>
    <dbReference type="NCBI Taxonomy" id="105559"/>
    <lineage>
        <taxon>Bacteria</taxon>
        <taxon>Pseudomonadati</taxon>
        <taxon>Pseudomonadota</taxon>
        <taxon>Gammaproteobacteria</taxon>
        <taxon>Chromatiales</taxon>
        <taxon>Chromatiaceae</taxon>
        <taxon>Nitrosococcus</taxon>
    </lineage>
</organism>
<dbReference type="PANTHER" id="PTHR36573:SF1">
    <property type="entry name" value="INTERMEMBRANE PHOSPHOLIPID TRANSPORT SYSTEM BINDING PROTEIN MLAC"/>
    <property type="match status" value="1"/>
</dbReference>
<dbReference type="STRING" id="105559.Nwat_0992"/>
<dbReference type="Gene3D" id="3.10.450.710">
    <property type="entry name" value="Tgt2/MlaC"/>
    <property type="match status" value="1"/>
</dbReference>
<dbReference type="Proteomes" id="UP000000393">
    <property type="component" value="Chromosome"/>
</dbReference>